<keyword evidence="1" id="KW-1133">Transmembrane helix</keyword>
<reference evidence="3 4" key="1">
    <citation type="submission" date="2019-11" db="EMBL/GenBank/DDBJ databases">
        <title>Acidiferrimicrobium australis gen. nov., sp. nov., an acidophilic and obligately heterotrophic, member of the Actinobacteria that catalyses dissimilatory oxido- reduction of iron isolated from metal-rich acidic water in Chile.</title>
        <authorList>
            <person name="Gonzalez D."/>
            <person name="Huber K."/>
            <person name="Hedrich S."/>
            <person name="Rojas-Villalobos C."/>
            <person name="Quatrini R."/>
            <person name="Dinamarca M.A."/>
            <person name="Schwarz A."/>
            <person name="Canales C."/>
            <person name="Nancucheo I."/>
        </authorList>
    </citation>
    <scope>NUCLEOTIDE SEQUENCE [LARGE SCALE GENOMIC DNA]</scope>
    <source>
        <strain evidence="3 4">USS-CCA1</strain>
    </source>
</reference>
<sequence length="242" mass="25130">MVWVVLVGLASLAPALAHGSKLGAFGVVHSYGIEATPGQRGPYNPVASDQVQQTAPWVALDWTEVHHGHLPLWNPYSAMGTPLLFDFQSAGLSVPALVSYAFPWRFSYDVFVFVKLVIAGTGLLFAARVLRVGWLGAALGASVGELSGAFSGWLGWPMDGVLCWTGWVLGAGLLLARGRRRRLAVPLLAFSLAAAVYGGHPESLVILAVAATVPVVVALVAGARSGGGRALLGRLATLVGGG</sequence>
<dbReference type="EMBL" id="WJHE01001282">
    <property type="protein sequence ID" value="MST34895.1"/>
    <property type="molecule type" value="Genomic_DNA"/>
</dbReference>
<keyword evidence="2" id="KW-0732">Signal</keyword>
<feature type="transmembrane region" description="Helical" evidence="1">
    <location>
        <begin position="183"/>
        <end position="199"/>
    </location>
</feature>
<gene>
    <name evidence="3" type="ORF">GHK86_19480</name>
</gene>
<accession>A0ABW9QZ48</accession>
<feature type="transmembrane region" description="Helical" evidence="1">
    <location>
        <begin position="154"/>
        <end position="176"/>
    </location>
</feature>
<name>A0ABW9QZ48_9ACTN</name>
<evidence type="ECO:0008006" key="5">
    <source>
        <dbReference type="Google" id="ProtNLM"/>
    </source>
</evidence>
<feature type="transmembrane region" description="Helical" evidence="1">
    <location>
        <begin position="110"/>
        <end position="134"/>
    </location>
</feature>
<dbReference type="Proteomes" id="UP000437736">
    <property type="component" value="Unassembled WGS sequence"/>
</dbReference>
<keyword evidence="1" id="KW-0812">Transmembrane</keyword>
<proteinExistence type="predicted"/>
<organism evidence="3 4">
    <name type="scientific">Acidiferrimicrobium australe</name>
    <dbReference type="NCBI Taxonomy" id="2664430"/>
    <lineage>
        <taxon>Bacteria</taxon>
        <taxon>Bacillati</taxon>
        <taxon>Actinomycetota</taxon>
        <taxon>Acidimicrobiia</taxon>
        <taxon>Acidimicrobiales</taxon>
        <taxon>Acidimicrobiaceae</taxon>
        <taxon>Acidiferrimicrobium</taxon>
    </lineage>
</organism>
<evidence type="ECO:0000256" key="1">
    <source>
        <dbReference type="SAM" id="Phobius"/>
    </source>
</evidence>
<evidence type="ECO:0000313" key="3">
    <source>
        <dbReference type="EMBL" id="MST34895.1"/>
    </source>
</evidence>
<feature type="signal peptide" evidence="2">
    <location>
        <begin position="1"/>
        <end position="17"/>
    </location>
</feature>
<comment type="caution">
    <text evidence="3">The sequence shown here is derived from an EMBL/GenBank/DDBJ whole genome shotgun (WGS) entry which is preliminary data.</text>
</comment>
<protein>
    <recommendedName>
        <fullName evidence="5">YfhO family protein</fullName>
    </recommendedName>
</protein>
<feature type="chain" id="PRO_5045066665" description="YfhO family protein" evidence="2">
    <location>
        <begin position="18"/>
        <end position="242"/>
    </location>
</feature>
<feature type="non-terminal residue" evidence="3">
    <location>
        <position position="242"/>
    </location>
</feature>
<evidence type="ECO:0000256" key="2">
    <source>
        <dbReference type="SAM" id="SignalP"/>
    </source>
</evidence>
<keyword evidence="4" id="KW-1185">Reference proteome</keyword>
<evidence type="ECO:0000313" key="4">
    <source>
        <dbReference type="Proteomes" id="UP000437736"/>
    </source>
</evidence>
<feature type="transmembrane region" description="Helical" evidence="1">
    <location>
        <begin position="205"/>
        <end position="223"/>
    </location>
</feature>
<keyword evidence="1" id="KW-0472">Membrane</keyword>